<dbReference type="KEGG" id="beo:BEH_17575"/>
<reference evidence="6" key="2">
    <citation type="submission" date="2015-06" db="EMBL/GenBank/DDBJ databases">
        <title>Genome Sequence of Bacillus endophyticus and Analysis of its Companion Mechanism in the Ketogulonigenium vulgare-Bacillus strain Consortium.</title>
        <authorList>
            <person name="Jia N."/>
            <person name="Du J."/>
            <person name="Ding M.-Z."/>
            <person name="Gao F."/>
            <person name="Yuan Y.-J."/>
        </authorList>
    </citation>
    <scope>NUCLEOTIDE SEQUENCE [LARGE SCALE GENOMIC DNA]</scope>
    <source>
        <strain evidence="6">Hbe603</strain>
    </source>
</reference>
<dbReference type="PANTHER" id="PTHR43785:SF12">
    <property type="entry name" value="TYPE-1 GLUTAMINE SYNTHETASE 2"/>
    <property type="match status" value="1"/>
</dbReference>
<dbReference type="Proteomes" id="UP000036202">
    <property type="component" value="Chromosome"/>
</dbReference>
<keyword evidence="2" id="KW-0436">Ligase</keyword>
<name>A0A0H4KLJ9_9BACI</name>
<dbReference type="Pfam" id="PF00120">
    <property type="entry name" value="Gln-synt_C"/>
    <property type="match status" value="2"/>
</dbReference>
<dbReference type="Gene3D" id="3.30.590.10">
    <property type="entry name" value="Glutamine synthetase/guanido kinase, catalytic domain"/>
    <property type="match status" value="2"/>
</dbReference>
<evidence type="ECO:0000313" key="5">
    <source>
        <dbReference type="EMBL" id="AKO93721.1"/>
    </source>
</evidence>
<organism evidence="5 6">
    <name type="scientific">Priestia filamentosa</name>
    <dbReference type="NCBI Taxonomy" id="1402861"/>
    <lineage>
        <taxon>Bacteria</taxon>
        <taxon>Bacillati</taxon>
        <taxon>Bacillota</taxon>
        <taxon>Bacilli</taxon>
        <taxon>Bacillales</taxon>
        <taxon>Bacillaceae</taxon>
        <taxon>Priestia</taxon>
    </lineage>
</organism>
<evidence type="ECO:0000259" key="4">
    <source>
        <dbReference type="Pfam" id="PF00120"/>
    </source>
</evidence>
<reference evidence="5 6" key="1">
    <citation type="journal article" date="2015" name="PLoS ONE">
        <title>Genome Sequence of Bacillus endophyticus and Analysis of Its Companion Mechanism in the Ketogulonigenium vulgare-Bacillus Strain Consortium.</title>
        <authorList>
            <person name="Jia N."/>
            <person name="Du J."/>
            <person name="Ding M.Z."/>
            <person name="Gao F."/>
            <person name="Yuan Y.J."/>
        </authorList>
    </citation>
    <scope>NUCLEOTIDE SEQUENCE [LARGE SCALE GENOMIC DNA]</scope>
    <source>
        <strain evidence="5 6">Hbe603</strain>
    </source>
</reference>
<dbReference type="SUPFAM" id="SSF55931">
    <property type="entry name" value="Glutamine synthetase/guanido kinase"/>
    <property type="match status" value="2"/>
</dbReference>
<dbReference type="EMBL" id="CP011974">
    <property type="protein sequence ID" value="AKO93721.1"/>
    <property type="molecule type" value="Genomic_DNA"/>
</dbReference>
<dbReference type="GO" id="GO:0004356">
    <property type="term" value="F:glutamine synthetase activity"/>
    <property type="evidence" value="ECO:0007669"/>
    <property type="project" value="InterPro"/>
</dbReference>
<feature type="domain" description="GS catalytic" evidence="4">
    <location>
        <begin position="74"/>
        <end position="136"/>
    </location>
</feature>
<feature type="domain" description="GS catalytic" evidence="4">
    <location>
        <begin position="7"/>
        <end position="73"/>
    </location>
</feature>
<evidence type="ECO:0000256" key="1">
    <source>
        <dbReference type="ARBA" id="ARBA00009897"/>
    </source>
</evidence>
<dbReference type="GO" id="GO:0006542">
    <property type="term" value="P:glutamine biosynthetic process"/>
    <property type="evidence" value="ECO:0007669"/>
    <property type="project" value="TreeGrafter"/>
</dbReference>
<dbReference type="AlphaFoldDB" id="A0A0H4KLJ9"/>
<evidence type="ECO:0000313" key="6">
    <source>
        <dbReference type="Proteomes" id="UP000036202"/>
    </source>
</evidence>
<comment type="similarity">
    <text evidence="1 3">Belongs to the glutamine synthetase family.</text>
</comment>
<dbReference type="PANTHER" id="PTHR43785">
    <property type="entry name" value="GAMMA-GLUTAMYLPUTRESCINE SYNTHETASE"/>
    <property type="match status" value="1"/>
</dbReference>
<evidence type="ECO:0000256" key="2">
    <source>
        <dbReference type="ARBA" id="ARBA00022598"/>
    </source>
</evidence>
<protein>
    <recommendedName>
        <fullName evidence="4">GS catalytic domain-containing protein</fullName>
    </recommendedName>
</protein>
<keyword evidence="6" id="KW-1185">Reference proteome</keyword>
<sequence>MKKLRDIGHRPEFFLFQLDKKGDPAVELNDKGEYFDLAPTNLDENCLQDTMLEFKEMSFEVEASHSEVALVQHDPAANPYLAITVMLAAGLDRIKNKLTPSKPINRNIYVMNKPEREKEGISDLPATLAATLEELK</sequence>
<proteinExistence type="inferred from homology"/>
<evidence type="ECO:0000256" key="3">
    <source>
        <dbReference type="RuleBase" id="RU000384"/>
    </source>
</evidence>
<dbReference type="InterPro" id="IPR008146">
    <property type="entry name" value="Gln_synth_cat_dom"/>
</dbReference>
<dbReference type="PATRIC" id="fig|135735.6.peg.3739"/>
<gene>
    <name evidence="5" type="ORF">BEH_17575</name>
</gene>
<dbReference type="InterPro" id="IPR014746">
    <property type="entry name" value="Gln_synth/guanido_kin_cat_dom"/>
</dbReference>
<accession>A0A0H4KLJ9</accession>